<comment type="caution">
    <text evidence="6">The sequence shown here is derived from an EMBL/GenBank/DDBJ whole genome shotgun (WGS) entry which is preliminary data.</text>
</comment>
<comment type="similarity">
    <text evidence="4">Belongs to the PNP/MTAP phosphorylase family. MTAP subfamily.</text>
</comment>
<dbReference type="EMBL" id="PGXC01000003">
    <property type="protein sequence ID" value="PKK91164.1"/>
    <property type="molecule type" value="Genomic_DNA"/>
</dbReference>
<feature type="binding site" evidence="4">
    <location>
        <begin position="90"/>
        <end position="91"/>
    </location>
    <ligand>
        <name>phosphate</name>
        <dbReference type="ChEBI" id="CHEBI:43474"/>
    </ligand>
</feature>
<feature type="site" description="Important for substrate specificity" evidence="4">
    <location>
        <position position="170"/>
    </location>
</feature>
<evidence type="ECO:0000313" key="7">
    <source>
        <dbReference type="Proteomes" id="UP000233256"/>
    </source>
</evidence>
<proteinExistence type="inferred from homology"/>
<dbReference type="UniPathway" id="UPA00904">
    <property type="reaction ID" value="UER00873"/>
</dbReference>
<feature type="site" description="Important for substrate specificity" evidence="4">
    <location>
        <position position="224"/>
    </location>
</feature>
<protein>
    <recommendedName>
        <fullName evidence="4">S-methyl-5'-thioadenosine phosphorylase</fullName>
        <ecNumber evidence="4">2.4.2.28</ecNumber>
    </recommendedName>
    <alternativeName>
        <fullName evidence="4">5'-methylthioadenosine phosphorylase</fullName>
        <shortName evidence="4">MTA phosphorylase</shortName>
        <shortName evidence="4">MTAP</shortName>
    </alternativeName>
</protein>
<dbReference type="GO" id="GO:0017061">
    <property type="term" value="F:S-methyl-5-thioadenosine phosphorylase activity"/>
    <property type="evidence" value="ECO:0007669"/>
    <property type="project" value="UniProtKB-UniRule"/>
</dbReference>
<dbReference type="GO" id="GO:0006166">
    <property type="term" value="P:purine ribonucleoside salvage"/>
    <property type="evidence" value="ECO:0007669"/>
    <property type="project" value="UniProtKB-KW"/>
</dbReference>
<keyword evidence="2 4" id="KW-0808">Transferase</keyword>
<dbReference type="InterPro" id="IPR035994">
    <property type="entry name" value="Nucleoside_phosphorylase_sf"/>
</dbReference>
<dbReference type="AlphaFoldDB" id="A0A2N1PS44"/>
<feature type="domain" description="Nucleoside phosphorylase" evidence="5">
    <location>
        <begin position="9"/>
        <end position="242"/>
    </location>
</feature>
<dbReference type="Pfam" id="PF01048">
    <property type="entry name" value="PNP_UDP_1"/>
    <property type="match status" value="1"/>
</dbReference>
<evidence type="ECO:0000256" key="3">
    <source>
        <dbReference type="ARBA" id="ARBA00022726"/>
    </source>
</evidence>
<keyword evidence="1 4" id="KW-0328">Glycosyltransferase</keyword>
<name>A0A2N1PS44_9BACT</name>
<dbReference type="HAMAP" id="MF_01963">
    <property type="entry name" value="MTAP"/>
    <property type="match status" value="1"/>
</dbReference>
<dbReference type="PANTHER" id="PTHR42679:SF2">
    <property type="entry name" value="S-METHYL-5'-THIOADENOSINE PHOSPHORYLASE"/>
    <property type="match status" value="1"/>
</dbReference>
<dbReference type="InterPro" id="IPR018099">
    <property type="entry name" value="Purine_phosphorylase-2_CS"/>
</dbReference>
<feature type="binding site" evidence="4">
    <location>
        <begin position="212"/>
        <end position="214"/>
    </location>
    <ligand>
        <name>substrate</name>
    </ligand>
</feature>
<evidence type="ECO:0000313" key="6">
    <source>
        <dbReference type="EMBL" id="PKK91164.1"/>
    </source>
</evidence>
<feature type="binding site" evidence="4">
    <location>
        <position position="15"/>
    </location>
    <ligand>
        <name>phosphate</name>
        <dbReference type="ChEBI" id="CHEBI:43474"/>
    </ligand>
</feature>
<organism evidence="6 7">
    <name type="scientific">Candidatus Wallbacteria bacterium HGW-Wallbacteria-1</name>
    <dbReference type="NCBI Taxonomy" id="2013854"/>
    <lineage>
        <taxon>Bacteria</taxon>
        <taxon>Candidatus Walliibacteriota</taxon>
    </lineage>
</organism>
<comment type="pathway">
    <text evidence="4">Amino-acid biosynthesis; L-methionine biosynthesis via salvage pathway; S-methyl-5-thio-alpha-D-ribose 1-phosphate from S-methyl-5'-thioadenosine (phosphorylase route): step 1/1.</text>
</comment>
<dbReference type="Gene3D" id="3.40.50.1580">
    <property type="entry name" value="Nucleoside phosphorylase domain"/>
    <property type="match status" value="1"/>
</dbReference>
<feature type="binding site" evidence="4">
    <location>
        <begin position="57"/>
        <end position="58"/>
    </location>
    <ligand>
        <name>phosphate</name>
        <dbReference type="ChEBI" id="CHEBI:43474"/>
    </ligand>
</feature>
<sequence length="288" mass="31117">MNLEHSAVVGFIGGSGLYDIEGFEDVTMIDMETPFGTPSDRIAVGTLRGIRVAFLPRHGRGHRFSPSEINYRANIWAMKRLGVRYLVSISAVGSLREELEPAHFLIPDGLVDWTRQRAGSFYGDGAVGHVSMADPYCRSLSEIVAGVCSSAGAEVHLGGTYICIEGPQFSTRAESKLYRSWGMDIIGMTNAQESKLSREAGICFSTIALITDYDVWHQAEDVSVEAVLRTLARNIATVKSAVAGLCETVAALDDGEKCSCCAGVSECIMTADDMITSDAAARLEIFRT</sequence>
<dbReference type="GO" id="GO:0005829">
    <property type="term" value="C:cytosol"/>
    <property type="evidence" value="ECO:0007669"/>
    <property type="project" value="TreeGrafter"/>
</dbReference>
<dbReference type="SUPFAM" id="SSF53167">
    <property type="entry name" value="Purine and uridine phosphorylases"/>
    <property type="match status" value="1"/>
</dbReference>
<dbReference type="NCBIfam" id="TIGR01694">
    <property type="entry name" value="MTAP"/>
    <property type="match status" value="1"/>
</dbReference>
<evidence type="ECO:0000256" key="2">
    <source>
        <dbReference type="ARBA" id="ARBA00022679"/>
    </source>
</evidence>
<dbReference type="InterPro" id="IPR000845">
    <property type="entry name" value="Nucleoside_phosphorylase_d"/>
</dbReference>
<dbReference type="FunFam" id="3.40.50.1580:FF:000012">
    <property type="entry name" value="Probable 6-oxopurine nucleoside phosphorylase"/>
    <property type="match status" value="1"/>
</dbReference>
<accession>A0A2N1PS44</accession>
<evidence type="ECO:0000256" key="4">
    <source>
        <dbReference type="HAMAP-Rule" id="MF_01963"/>
    </source>
</evidence>
<dbReference type="PANTHER" id="PTHR42679">
    <property type="entry name" value="S-METHYL-5'-THIOADENOSINE PHOSPHORYLASE"/>
    <property type="match status" value="1"/>
</dbReference>
<dbReference type="EC" id="2.4.2.28" evidence="4"/>
<dbReference type="PROSITE" id="PS01240">
    <property type="entry name" value="PNP_MTAP_2"/>
    <property type="match status" value="1"/>
</dbReference>
<comment type="function">
    <text evidence="4">Catalyzes the reversible phosphorylation of S-methyl-5'-thioadenosine (MTA) to adenine and 5-methylthioribose-1-phosphate. Involved in the breakdown of MTA, a major by-product of polyamine biosynthesis. Responsible for the first step in the methionine salvage pathway after MTA has been generated from S-adenosylmethionine. Has broad substrate specificity with 6-aminopurine nucleosides as preferred substrates.</text>
</comment>
<feature type="binding site" evidence="4">
    <location>
        <position position="188"/>
    </location>
    <ligand>
        <name>substrate</name>
    </ligand>
</feature>
<feature type="binding site" evidence="4">
    <location>
        <position position="189"/>
    </location>
    <ligand>
        <name>phosphate</name>
        <dbReference type="ChEBI" id="CHEBI:43474"/>
    </ligand>
</feature>
<evidence type="ECO:0000259" key="5">
    <source>
        <dbReference type="Pfam" id="PF01048"/>
    </source>
</evidence>
<comment type="subunit">
    <text evidence="4">Homohexamer. Dimer of a homotrimer.</text>
</comment>
<dbReference type="Proteomes" id="UP000233256">
    <property type="component" value="Unassembled WGS sequence"/>
</dbReference>
<reference evidence="6 7" key="1">
    <citation type="journal article" date="2017" name="ISME J.">
        <title>Potential for microbial H2 and metal transformations associated with novel bacteria and archaea in deep terrestrial subsurface sediments.</title>
        <authorList>
            <person name="Hernsdorf A.W."/>
            <person name="Amano Y."/>
            <person name="Miyakawa K."/>
            <person name="Ise K."/>
            <person name="Suzuki Y."/>
            <person name="Anantharaman K."/>
            <person name="Probst A."/>
            <person name="Burstein D."/>
            <person name="Thomas B.C."/>
            <person name="Banfield J.F."/>
        </authorList>
    </citation>
    <scope>NUCLEOTIDE SEQUENCE [LARGE SCALE GENOMIC DNA]</scope>
    <source>
        <strain evidence="6">HGW-Wallbacteria-1</strain>
    </source>
</reference>
<dbReference type="CDD" id="cd09010">
    <property type="entry name" value="MTAP_SsMTAPII_like_MTIP"/>
    <property type="match status" value="1"/>
</dbReference>
<gene>
    <name evidence="4 6" type="primary">mtnP</name>
    <name evidence="6" type="ORF">CVV64_05185</name>
</gene>
<comment type="catalytic activity">
    <reaction evidence="4">
        <text>S-methyl-5'-thioadenosine + phosphate = 5-(methylsulfanyl)-alpha-D-ribose 1-phosphate + adenine</text>
        <dbReference type="Rhea" id="RHEA:11852"/>
        <dbReference type="ChEBI" id="CHEBI:16708"/>
        <dbReference type="ChEBI" id="CHEBI:17509"/>
        <dbReference type="ChEBI" id="CHEBI:43474"/>
        <dbReference type="ChEBI" id="CHEBI:58533"/>
        <dbReference type="EC" id="2.4.2.28"/>
    </reaction>
</comment>
<keyword evidence="3 4" id="KW-0660">Purine salvage</keyword>
<dbReference type="GO" id="GO:0019509">
    <property type="term" value="P:L-methionine salvage from methylthioadenosine"/>
    <property type="evidence" value="ECO:0007669"/>
    <property type="project" value="UniProtKB-UniRule"/>
</dbReference>
<dbReference type="InterPro" id="IPR010044">
    <property type="entry name" value="MTAP"/>
</dbReference>
<evidence type="ECO:0000256" key="1">
    <source>
        <dbReference type="ARBA" id="ARBA00022676"/>
    </source>
</evidence>